<evidence type="ECO:0000313" key="1">
    <source>
        <dbReference type="EMBL" id="UYV98422.1"/>
    </source>
</evidence>
<dbReference type="RefSeq" id="WP_168529650.1">
    <property type="nucleotide sequence ID" value="NZ_CP101180.1"/>
</dbReference>
<gene>
    <name evidence="1" type="ORF">NL394_04120</name>
</gene>
<dbReference type="AlphaFoldDB" id="A0AAX3EMY1"/>
<proteinExistence type="predicted"/>
<protein>
    <submittedName>
        <fullName evidence="1">Uncharacterized protein</fullName>
    </submittedName>
</protein>
<keyword evidence="2" id="KW-1185">Reference proteome</keyword>
<dbReference type="Proteomes" id="UP001163293">
    <property type="component" value="Chromosome"/>
</dbReference>
<dbReference type="EMBL" id="CP101185">
    <property type="protein sequence ID" value="UYV98422.1"/>
    <property type="molecule type" value="Genomic_DNA"/>
</dbReference>
<organism evidence="1 2">
    <name type="scientific">Paenarthrobacter ureafaciens</name>
    <dbReference type="NCBI Taxonomy" id="37931"/>
    <lineage>
        <taxon>Bacteria</taxon>
        <taxon>Bacillati</taxon>
        <taxon>Actinomycetota</taxon>
        <taxon>Actinomycetes</taxon>
        <taxon>Micrococcales</taxon>
        <taxon>Micrococcaceae</taxon>
        <taxon>Paenarthrobacter</taxon>
    </lineage>
</organism>
<reference evidence="1" key="1">
    <citation type="submission" date="2022-07" db="EMBL/GenBank/DDBJ databases">
        <authorList>
            <person name="Wu T."/>
        </authorList>
    </citation>
    <scope>NUCLEOTIDE SEQUENCE</scope>
    <source>
        <strain evidence="1">SD-1</strain>
    </source>
</reference>
<name>A0AAX3EMY1_PAEUR</name>
<sequence length="45" mass="5040">MLLPALDLVGLEELLVVVEHESNPHATPAEFKAWREDSNRKDVGL</sequence>
<accession>A0AAX3EMY1</accession>
<evidence type="ECO:0000313" key="2">
    <source>
        <dbReference type="Proteomes" id="UP001163293"/>
    </source>
</evidence>